<reference evidence="2 3" key="1">
    <citation type="submission" date="2020-04" db="EMBL/GenBank/DDBJ databases">
        <authorList>
            <person name="Hitch T.C.A."/>
            <person name="Wylensek D."/>
            <person name="Clavel T."/>
        </authorList>
    </citation>
    <scope>NUCLEOTIDE SEQUENCE [LARGE SCALE GENOMIC DNA]</scope>
    <source>
        <strain evidence="2 3">WB01_NA02</strain>
    </source>
</reference>
<evidence type="ECO:0000313" key="3">
    <source>
        <dbReference type="Proteomes" id="UP000587880"/>
    </source>
</evidence>
<evidence type="ECO:0000256" key="1">
    <source>
        <dbReference type="SAM" id="MobiDB-lite"/>
    </source>
</evidence>
<sequence>MFLACATLLPISALAETKAKTITLSDVKKNVAVEVKDNKNLKEIVTDLQDSIPKENFSKKDNRNSNASTSGTTTSSAVTASVTPIQNQPVPLTQFGILAYEDNTWQYTAPGYSISRSNLPIDFIAFQAGTSYSQYIQIDGTTISPSLYSYEKNPYQTDEYNRVVSWLCYSVINENVISSLPNGLHTVTTSSYDKYTTGGTTITDDFSFNLTD</sequence>
<protein>
    <submittedName>
        <fullName evidence="2">Uncharacterized protein</fullName>
    </submittedName>
</protein>
<organism evidence="2 3">
    <name type="scientific">Clostridium beijerinckii</name>
    <name type="common">Clostridium MP</name>
    <dbReference type="NCBI Taxonomy" id="1520"/>
    <lineage>
        <taxon>Bacteria</taxon>
        <taxon>Bacillati</taxon>
        <taxon>Bacillota</taxon>
        <taxon>Clostridia</taxon>
        <taxon>Eubacteriales</taxon>
        <taxon>Clostridiaceae</taxon>
        <taxon>Clostridium</taxon>
    </lineage>
</organism>
<proteinExistence type="predicted"/>
<name>A0A7X9SKK1_CLOBE</name>
<evidence type="ECO:0000313" key="2">
    <source>
        <dbReference type="EMBL" id="NMF03342.1"/>
    </source>
</evidence>
<dbReference type="Proteomes" id="UP000587880">
    <property type="component" value="Unassembled WGS sequence"/>
</dbReference>
<comment type="caution">
    <text evidence="2">The sequence shown here is derived from an EMBL/GenBank/DDBJ whole genome shotgun (WGS) entry which is preliminary data.</text>
</comment>
<feature type="compositionally biased region" description="Low complexity" evidence="1">
    <location>
        <begin position="64"/>
        <end position="80"/>
    </location>
</feature>
<feature type="region of interest" description="Disordered" evidence="1">
    <location>
        <begin position="55"/>
        <end position="80"/>
    </location>
</feature>
<dbReference type="EMBL" id="JABAGD010000001">
    <property type="protein sequence ID" value="NMF03342.1"/>
    <property type="molecule type" value="Genomic_DNA"/>
</dbReference>
<gene>
    <name evidence="2" type="ORF">HF849_01050</name>
</gene>
<accession>A0A7X9SKK1</accession>
<dbReference type="RefSeq" id="WP_168980835.1">
    <property type="nucleotide sequence ID" value="NZ_JABAGD010000001.1"/>
</dbReference>
<dbReference type="AlphaFoldDB" id="A0A7X9SKK1"/>